<reference evidence="2 3" key="1">
    <citation type="submission" date="2018-04" db="EMBL/GenBank/DDBJ databases">
        <title>Genomic Encyclopedia of Archaeal and Bacterial Type Strains, Phase II (KMG-II): from individual species to whole genera.</title>
        <authorList>
            <person name="Goeker M."/>
        </authorList>
    </citation>
    <scope>NUCLEOTIDE SEQUENCE [LARGE SCALE GENOMIC DNA]</scope>
    <source>
        <strain evidence="2 3">DSM 19783</strain>
    </source>
</reference>
<evidence type="ECO:0000259" key="1">
    <source>
        <dbReference type="SMART" id="SM00871"/>
    </source>
</evidence>
<dbReference type="InterPro" id="IPR011256">
    <property type="entry name" value="Reg_factor_effector_dom_sf"/>
</dbReference>
<dbReference type="Pfam" id="PF06445">
    <property type="entry name" value="GyrI-like"/>
    <property type="match status" value="1"/>
</dbReference>
<dbReference type="PANTHER" id="PTHR40055:SF1">
    <property type="entry name" value="TRANSCRIPTIONAL REGULATOR YGIV-RELATED"/>
    <property type="match status" value="1"/>
</dbReference>
<dbReference type="OrthoDB" id="9816011at2"/>
<dbReference type="Gene3D" id="3.20.80.10">
    <property type="entry name" value="Regulatory factor, effector binding domain"/>
    <property type="match status" value="1"/>
</dbReference>
<sequence>MYPVEIRKMPPLTLFGLPHRGPYPGIGATFLRLGHLLDASGLTGQVVLRAGVYHDDPARVASDKLRSHACCGFGTEIWVPLAFDRIVIDGGRSAVMTYSGPYSGLAAAWAWLYAEGLPSGESPAAAPPYEIYRSLFPAVPVETQLTEVVVPLPP</sequence>
<comment type="caution">
    <text evidence="2">The sequence shown here is derived from an EMBL/GenBank/DDBJ whole genome shotgun (WGS) entry which is preliminary data.</text>
</comment>
<organism evidence="2 3">
    <name type="scientific">Rhodovulum kholense</name>
    <dbReference type="NCBI Taxonomy" id="453584"/>
    <lineage>
        <taxon>Bacteria</taxon>
        <taxon>Pseudomonadati</taxon>
        <taxon>Pseudomonadota</taxon>
        <taxon>Alphaproteobacteria</taxon>
        <taxon>Rhodobacterales</taxon>
        <taxon>Paracoccaceae</taxon>
        <taxon>Rhodovulum</taxon>
    </lineage>
</organism>
<dbReference type="EMBL" id="QAYC01000003">
    <property type="protein sequence ID" value="PTW50837.1"/>
    <property type="molecule type" value="Genomic_DNA"/>
</dbReference>
<dbReference type="SUPFAM" id="SSF55136">
    <property type="entry name" value="Probable bacterial effector-binding domain"/>
    <property type="match status" value="1"/>
</dbReference>
<dbReference type="AlphaFoldDB" id="A0A8E3ARS2"/>
<dbReference type="RefSeq" id="WP_158272303.1">
    <property type="nucleotide sequence ID" value="NZ_QAYC01000003.1"/>
</dbReference>
<evidence type="ECO:0000313" key="2">
    <source>
        <dbReference type="EMBL" id="PTW50837.1"/>
    </source>
</evidence>
<keyword evidence="3" id="KW-1185">Reference proteome</keyword>
<dbReference type="SMART" id="SM00871">
    <property type="entry name" value="AraC_E_bind"/>
    <property type="match status" value="1"/>
</dbReference>
<dbReference type="PANTHER" id="PTHR40055">
    <property type="entry name" value="TRANSCRIPTIONAL REGULATOR YGIV-RELATED"/>
    <property type="match status" value="1"/>
</dbReference>
<protein>
    <submittedName>
        <fullName evidence="2">DNA gyrase inhibitor GyrI</fullName>
    </submittedName>
</protein>
<proteinExistence type="predicted"/>
<gene>
    <name evidence="2" type="ORF">C8N38_10372</name>
</gene>
<feature type="domain" description="AraC effector-binding" evidence="1">
    <location>
        <begin position="2"/>
        <end position="153"/>
    </location>
</feature>
<name>A0A8E3ARS2_9RHOB</name>
<dbReference type="InterPro" id="IPR029442">
    <property type="entry name" value="GyrI-like"/>
</dbReference>
<dbReference type="InterPro" id="IPR010499">
    <property type="entry name" value="AraC_E-bd"/>
</dbReference>
<accession>A0A8E3ARS2</accession>
<dbReference type="InterPro" id="IPR050908">
    <property type="entry name" value="SmbC-like"/>
</dbReference>
<dbReference type="Proteomes" id="UP000244037">
    <property type="component" value="Unassembled WGS sequence"/>
</dbReference>
<evidence type="ECO:0000313" key="3">
    <source>
        <dbReference type="Proteomes" id="UP000244037"/>
    </source>
</evidence>